<accession>A0A2T4IDT5</accession>
<organism evidence="3 4">
    <name type="scientific">Pseudothauera lacus</name>
    <dbReference type="NCBI Taxonomy" id="2136175"/>
    <lineage>
        <taxon>Bacteria</taxon>
        <taxon>Pseudomonadati</taxon>
        <taxon>Pseudomonadota</taxon>
        <taxon>Betaproteobacteria</taxon>
        <taxon>Rhodocyclales</taxon>
        <taxon>Zoogloeaceae</taxon>
        <taxon>Pseudothauera</taxon>
    </lineage>
</organism>
<evidence type="ECO:0000256" key="2">
    <source>
        <dbReference type="SAM" id="Phobius"/>
    </source>
</evidence>
<protein>
    <submittedName>
        <fullName evidence="3">Uncharacterized protein</fullName>
    </submittedName>
</protein>
<proteinExistence type="predicted"/>
<feature type="transmembrane region" description="Helical" evidence="2">
    <location>
        <begin position="53"/>
        <end position="71"/>
    </location>
</feature>
<keyword evidence="2" id="KW-1133">Transmembrane helix</keyword>
<dbReference type="EMBL" id="PZKC01000009">
    <property type="protein sequence ID" value="PTD95896.1"/>
    <property type="molecule type" value="Genomic_DNA"/>
</dbReference>
<sequence>MKSAANDPVSSLPGAVVTARESAPAGYVSILSDLVDDAGESPRRNAVGRGRGAVMLGGVLAVAVLAGWLLGGGQSGPAPVVVAEPVAPAPPAVSVVVPEEAAAAALIIDAPAPFDALVADQEAAAEVAAVPAPAPPAATRAPAPRRQAAAPRRADADIDILTAIVQQVDAAR</sequence>
<name>A0A2T4IDT5_9RHOO</name>
<comment type="caution">
    <text evidence="3">The sequence shown here is derived from an EMBL/GenBank/DDBJ whole genome shotgun (WGS) entry which is preliminary data.</text>
</comment>
<dbReference type="AlphaFoldDB" id="A0A2T4IDT5"/>
<dbReference type="RefSeq" id="WP_107493862.1">
    <property type="nucleotide sequence ID" value="NZ_PZKC01000009.1"/>
</dbReference>
<keyword evidence="2" id="KW-0472">Membrane</keyword>
<reference evidence="3 4" key="1">
    <citation type="submission" date="2018-03" db="EMBL/GenBank/DDBJ databases">
        <authorList>
            <person name="Keele B.F."/>
        </authorList>
    </citation>
    <scope>NUCLEOTIDE SEQUENCE [LARGE SCALE GENOMIC DNA]</scope>
    <source>
        <strain evidence="3 4">D20</strain>
    </source>
</reference>
<dbReference type="Proteomes" id="UP000241193">
    <property type="component" value="Unassembled WGS sequence"/>
</dbReference>
<evidence type="ECO:0000313" key="4">
    <source>
        <dbReference type="Proteomes" id="UP000241193"/>
    </source>
</evidence>
<gene>
    <name evidence="3" type="ORF">C8261_11470</name>
</gene>
<keyword evidence="2" id="KW-0812">Transmembrane</keyword>
<evidence type="ECO:0000256" key="1">
    <source>
        <dbReference type="SAM" id="MobiDB-lite"/>
    </source>
</evidence>
<reference evidence="3 4" key="2">
    <citation type="submission" date="2018-04" db="EMBL/GenBank/DDBJ databases">
        <title>Thauera lacus sp. nov., isolated from an saline lake in Inner Mongolia, China.</title>
        <authorList>
            <person name="Liang Q.-Y."/>
        </authorList>
    </citation>
    <scope>NUCLEOTIDE SEQUENCE [LARGE SCALE GENOMIC DNA]</scope>
    <source>
        <strain evidence="3 4">D20</strain>
    </source>
</reference>
<feature type="compositionally biased region" description="Low complexity" evidence="1">
    <location>
        <begin position="131"/>
        <end position="151"/>
    </location>
</feature>
<feature type="region of interest" description="Disordered" evidence="1">
    <location>
        <begin position="131"/>
        <end position="154"/>
    </location>
</feature>
<evidence type="ECO:0000313" key="3">
    <source>
        <dbReference type="EMBL" id="PTD95896.1"/>
    </source>
</evidence>
<keyword evidence="4" id="KW-1185">Reference proteome</keyword>